<name>A0A2A9NYC3_9AGAR</name>
<dbReference type="OrthoDB" id="5374757at2759"/>
<dbReference type="PANTHER" id="PTHR40635:SF1">
    <property type="match status" value="1"/>
</dbReference>
<dbReference type="EMBL" id="KZ301977">
    <property type="protein sequence ID" value="PFH52822.1"/>
    <property type="molecule type" value="Genomic_DNA"/>
</dbReference>
<reference evidence="2 3" key="1">
    <citation type="submission" date="2014-02" db="EMBL/GenBank/DDBJ databases">
        <title>Transposable element dynamics among asymbiotic and ectomycorrhizal Amanita fungi.</title>
        <authorList>
            <consortium name="DOE Joint Genome Institute"/>
            <person name="Hess J."/>
            <person name="Skrede I."/>
            <person name="Wolfe B."/>
            <person name="LaButti K."/>
            <person name="Ohm R.A."/>
            <person name="Grigoriev I.V."/>
            <person name="Pringle A."/>
        </authorList>
    </citation>
    <scope>NUCLEOTIDE SEQUENCE [LARGE SCALE GENOMIC DNA]</scope>
    <source>
        <strain evidence="2 3">SKay4041</strain>
    </source>
</reference>
<feature type="compositionally biased region" description="Polar residues" evidence="1">
    <location>
        <begin position="112"/>
        <end position="121"/>
    </location>
</feature>
<keyword evidence="3" id="KW-1185">Reference proteome</keyword>
<sequence length="283" mass="32224">MAYKGRNVYYLRLSRDSVIPLYVFLDDRHVDWMSDAILQKVLSDLHPHLASGAILNPSAKTDIVSIKGDTYQFCYFFRKADPHSLLRKVCHYFTSPSRAVHKPLEQSRHFITSPSRTSNIPTPYEAGDKRKLGIDDQYHSGEPRKLKKKHGRRQPDRPTNAMTLEDAPESADPSSVAYSRNTVSDEIAEANSLEIEIIEEKPKPQLQLSFQGFQLFDRCLCLVVEPWSADTSRPSSTDAISVDVAKERNQPLFLPDPEQSWQRHAGFQPESSGNGRPNHKYNE</sequence>
<feature type="region of interest" description="Disordered" evidence="1">
    <location>
        <begin position="112"/>
        <end position="176"/>
    </location>
</feature>
<feature type="region of interest" description="Disordered" evidence="1">
    <location>
        <begin position="229"/>
        <end position="283"/>
    </location>
</feature>
<proteinExistence type="predicted"/>
<dbReference type="AlphaFoldDB" id="A0A2A9NYC3"/>
<feature type="compositionally biased region" description="Polar residues" evidence="1">
    <location>
        <begin position="229"/>
        <end position="239"/>
    </location>
</feature>
<evidence type="ECO:0000313" key="3">
    <source>
        <dbReference type="Proteomes" id="UP000242287"/>
    </source>
</evidence>
<accession>A0A2A9NYC3</accession>
<gene>
    <name evidence="2" type="ORF">AMATHDRAFT_1865</name>
</gene>
<evidence type="ECO:0000256" key="1">
    <source>
        <dbReference type="SAM" id="MobiDB-lite"/>
    </source>
</evidence>
<dbReference type="PANTHER" id="PTHR40635">
    <property type="match status" value="1"/>
</dbReference>
<evidence type="ECO:0000313" key="2">
    <source>
        <dbReference type="EMBL" id="PFH52822.1"/>
    </source>
</evidence>
<protein>
    <submittedName>
        <fullName evidence="2">Uncharacterized protein</fullName>
    </submittedName>
</protein>
<feature type="compositionally biased region" description="Basic and acidic residues" evidence="1">
    <location>
        <begin position="126"/>
        <end position="144"/>
    </location>
</feature>
<organism evidence="2 3">
    <name type="scientific">Amanita thiersii Skay4041</name>
    <dbReference type="NCBI Taxonomy" id="703135"/>
    <lineage>
        <taxon>Eukaryota</taxon>
        <taxon>Fungi</taxon>
        <taxon>Dikarya</taxon>
        <taxon>Basidiomycota</taxon>
        <taxon>Agaricomycotina</taxon>
        <taxon>Agaricomycetes</taxon>
        <taxon>Agaricomycetidae</taxon>
        <taxon>Agaricales</taxon>
        <taxon>Pluteineae</taxon>
        <taxon>Amanitaceae</taxon>
        <taxon>Amanita</taxon>
    </lineage>
</organism>
<dbReference type="Proteomes" id="UP000242287">
    <property type="component" value="Unassembled WGS sequence"/>
</dbReference>